<keyword evidence="1" id="KW-0805">Transcription regulation</keyword>
<keyword evidence="6" id="KW-1185">Reference proteome</keyword>
<feature type="domain" description="HTH lacI-type" evidence="4">
    <location>
        <begin position="17"/>
        <end position="71"/>
    </location>
</feature>
<reference evidence="6" key="1">
    <citation type="submission" date="2016-08" db="EMBL/GenBank/DDBJ databases">
        <authorList>
            <person name="Varghese N."/>
            <person name="Submissions Spin"/>
        </authorList>
    </citation>
    <scope>NUCLEOTIDE SEQUENCE [LARGE SCALE GENOMIC DNA]</scope>
    <source>
        <strain evidence="6">HAMBI 2971</strain>
    </source>
</reference>
<proteinExistence type="predicted"/>
<dbReference type="PANTHER" id="PTHR30146:SF33">
    <property type="entry name" value="TRANSCRIPTIONAL REGULATOR"/>
    <property type="match status" value="1"/>
</dbReference>
<dbReference type="GO" id="GO:0003700">
    <property type="term" value="F:DNA-binding transcription factor activity"/>
    <property type="evidence" value="ECO:0007669"/>
    <property type="project" value="TreeGrafter"/>
</dbReference>
<dbReference type="InterPro" id="IPR001761">
    <property type="entry name" value="Peripla_BP/Lac1_sug-bd_dom"/>
</dbReference>
<evidence type="ECO:0000313" key="5">
    <source>
        <dbReference type="EMBL" id="SCB13824.1"/>
    </source>
</evidence>
<evidence type="ECO:0000256" key="2">
    <source>
        <dbReference type="ARBA" id="ARBA00023125"/>
    </source>
</evidence>
<organism evidence="5 6">
    <name type="scientific">Rhizobium miluonense</name>
    <dbReference type="NCBI Taxonomy" id="411945"/>
    <lineage>
        <taxon>Bacteria</taxon>
        <taxon>Pseudomonadati</taxon>
        <taxon>Pseudomonadota</taxon>
        <taxon>Alphaproteobacteria</taxon>
        <taxon>Hyphomicrobiales</taxon>
        <taxon>Rhizobiaceae</taxon>
        <taxon>Rhizobium/Agrobacterium group</taxon>
        <taxon>Rhizobium</taxon>
    </lineage>
</organism>
<dbReference type="Gene3D" id="3.40.50.2300">
    <property type="match status" value="2"/>
</dbReference>
<dbReference type="CDD" id="cd01575">
    <property type="entry name" value="PBP1_GntR"/>
    <property type="match status" value="1"/>
</dbReference>
<name>A0A1C3UEF6_9HYPH</name>
<dbReference type="PANTHER" id="PTHR30146">
    <property type="entry name" value="LACI-RELATED TRANSCRIPTIONAL REPRESSOR"/>
    <property type="match status" value="1"/>
</dbReference>
<evidence type="ECO:0000256" key="3">
    <source>
        <dbReference type="ARBA" id="ARBA00023163"/>
    </source>
</evidence>
<dbReference type="Pfam" id="PF00356">
    <property type="entry name" value="LacI"/>
    <property type="match status" value="1"/>
</dbReference>
<dbReference type="Proteomes" id="UP000199435">
    <property type="component" value="Unassembled WGS sequence"/>
</dbReference>
<gene>
    <name evidence="5" type="ORF">GA0061102_100396</name>
</gene>
<keyword evidence="2" id="KW-0238">DNA-binding</keyword>
<dbReference type="PROSITE" id="PS00356">
    <property type="entry name" value="HTH_LACI_1"/>
    <property type="match status" value="1"/>
</dbReference>
<dbReference type="SUPFAM" id="SSF53822">
    <property type="entry name" value="Periplasmic binding protein-like I"/>
    <property type="match status" value="1"/>
</dbReference>
<dbReference type="EMBL" id="FMAH01000003">
    <property type="protein sequence ID" value="SCB13824.1"/>
    <property type="molecule type" value="Genomic_DNA"/>
</dbReference>
<evidence type="ECO:0000259" key="4">
    <source>
        <dbReference type="PROSITE" id="PS50932"/>
    </source>
</evidence>
<dbReference type="GO" id="GO:0000976">
    <property type="term" value="F:transcription cis-regulatory region binding"/>
    <property type="evidence" value="ECO:0007669"/>
    <property type="project" value="TreeGrafter"/>
</dbReference>
<dbReference type="CDD" id="cd01392">
    <property type="entry name" value="HTH_LacI"/>
    <property type="match status" value="1"/>
</dbReference>
<dbReference type="InterPro" id="IPR000843">
    <property type="entry name" value="HTH_LacI"/>
</dbReference>
<dbReference type="Pfam" id="PF00532">
    <property type="entry name" value="Peripla_BP_1"/>
    <property type="match status" value="1"/>
</dbReference>
<dbReference type="SUPFAM" id="SSF47413">
    <property type="entry name" value="lambda repressor-like DNA-binding domains"/>
    <property type="match status" value="1"/>
</dbReference>
<keyword evidence="3" id="KW-0804">Transcription</keyword>
<dbReference type="AlphaFoldDB" id="A0A1C3UEF6"/>
<dbReference type="SMART" id="SM00354">
    <property type="entry name" value="HTH_LACI"/>
    <property type="match status" value="1"/>
</dbReference>
<protein>
    <submittedName>
        <fullName evidence="5">LacI family transcriptional regulator, gluconate utilization system Gnt-I transcriptional repressor</fullName>
    </submittedName>
</protein>
<dbReference type="PROSITE" id="PS50932">
    <property type="entry name" value="HTH_LACI_2"/>
    <property type="match status" value="1"/>
</dbReference>
<accession>A0A1C3UEF6</accession>
<evidence type="ECO:0000256" key="1">
    <source>
        <dbReference type="ARBA" id="ARBA00023015"/>
    </source>
</evidence>
<dbReference type="InterPro" id="IPR010982">
    <property type="entry name" value="Lambda_DNA-bd_dom_sf"/>
</dbReference>
<sequence length="345" mass="36787">MCRPSWFIEGCLGMRKPTLEEVAIEAGVSKMTASRALRGVADVSSETRDRVIEAATRMNYVGNRLALSLSSQRTNLVAVVVPSMSNIVFPEVLAGISAGLDGSGMQAVFGISDYDTAKEREIIRDMLSWQPCAIIVTGLDQPEETVQLLRQANIPVIQLMDLDGTPIDFNVGLSHGEAGAAMASKLVAAGRRRFGYVGSALDRDLRAGKRKAAFESVLRTHGLHFVDQRLDDAFSSIALGKQLTTAMLAAIPDLDCIYYSNDDMASGGLFACMELGVSVPQKILIAGFNGLDLVNSLPAPIATSRSPRRAMGEAAARLVRQAVAADQVSGQKTVAFEPVITGIDG</sequence>
<evidence type="ECO:0000313" key="6">
    <source>
        <dbReference type="Proteomes" id="UP000199435"/>
    </source>
</evidence>
<dbReference type="InterPro" id="IPR028082">
    <property type="entry name" value="Peripla_BP_I"/>
</dbReference>
<dbReference type="Gene3D" id="1.10.260.40">
    <property type="entry name" value="lambda repressor-like DNA-binding domains"/>
    <property type="match status" value="1"/>
</dbReference>
<dbReference type="STRING" id="411945.GA0061102_100396"/>